<evidence type="ECO:0000256" key="6">
    <source>
        <dbReference type="ARBA" id="ARBA00022777"/>
    </source>
</evidence>
<dbReference type="PROSITE" id="PS51094">
    <property type="entry name" value="PTS_EIIA_TYPE_2"/>
    <property type="match status" value="1"/>
</dbReference>
<evidence type="ECO:0000256" key="1">
    <source>
        <dbReference type="ARBA" id="ARBA00004496"/>
    </source>
</evidence>
<protein>
    <submittedName>
        <fullName evidence="8">PTS system IIA component, L-Asc family</fullName>
    </submittedName>
</protein>
<reference evidence="9" key="1">
    <citation type="submission" date="2016-10" db="EMBL/GenBank/DDBJ databases">
        <authorList>
            <person name="Varghese N."/>
            <person name="Submissions S."/>
        </authorList>
    </citation>
    <scope>NUCLEOTIDE SEQUENCE [LARGE SCALE GENOMIC DNA]</scope>
    <source>
        <strain evidence="9">Ah-143</strain>
    </source>
</reference>
<dbReference type="SUPFAM" id="SSF55804">
    <property type="entry name" value="Phoshotransferase/anion transport protein"/>
    <property type="match status" value="1"/>
</dbReference>
<keyword evidence="9" id="KW-1185">Reference proteome</keyword>
<keyword evidence="5" id="KW-0598">Phosphotransferase system</keyword>
<feature type="domain" description="PTS EIIA type-2" evidence="7">
    <location>
        <begin position="21"/>
        <end position="164"/>
    </location>
</feature>
<evidence type="ECO:0000259" key="7">
    <source>
        <dbReference type="PROSITE" id="PS51094"/>
    </source>
</evidence>
<keyword evidence="6" id="KW-0418">Kinase</keyword>
<dbReference type="Pfam" id="PF00359">
    <property type="entry name" value="PTS_EIIA_2"/>
    <property type="match status" value="1"/>
</dbReference>
<dbReference type="InterPro" id="IPR016152">
    <property type="entry name" value="PTrfase/Anion_transptr"/>
</dbReference>
<dbReference type="GO" id="GO:0005737">
    <property type="term" value="C:cytoplasm"/>
    <property type="evidence" value="ECO:0007669"/>
    <property type="project" value="UniProtKB-SubCell"/>
</dbReference>
<dbReference type="GO" id="GO:0016301">
    <property type="term" value="F:kinase activity"/>
    <property type="evidence" value="ECO:0007669"/>
    <property type="project" value="UniProtKB-KW"/>
</dbReference>
<gene>
    <name evidence="8" type="ORF">SAMN05192562_10466</name>
</gene>
<evidence type="ECO:0000256" key="2">
    <source>
        <dbReference type="ARBA" id="ARBA00022448"/>
    </source>
</evidence>
<name>A0A1I7CUJ9_9ENTR</name>
<dbReference type="PANTHER" id="PTHR36203:SF4">
    <property type="entry name" value="MANNITOL-SPECIFIC CRYPTIC PHOSPHOTRANSFERASE ENZYME IIA COMPONENT"/>
    <property type="match status" value="1"/>
</dbReference>
<evidence type="ECO:0000256" key="5">
    <source>
        <dbReference type="ARBA" id="ARBA00022683"/>
    </source>
</evidence>
<dbReference type="PANTHER" id="PTHR36203">
    <property type="entry name" value="ASCORBATE-SPECIFIC PTS SYSTEM EIIA COMPONENT"/>
    <property type="match status" value="1"/>
</dbReference>
<dbReference type="Proteomes" id="UP000199187">
    <property type="component" value="Unassembled WGS sequence"/>
</dbReference>
<evidence type="ECO:0000256" key="4">
    <source>
        <dbReference type="ARBA" id="ARBA00022679"/>
    </source>
</evidence>
<dbReference type="EMBL" id="FPAU01000004">
    <property type="protein sequence ID" value="SFU03105.1"/>
    <property type="molecule type" value="Genomic_DNA"/>
</dbReference>
<keyword evidence="2" id="KW-0813">Transport</keyword>
<comment type="subcellular location">
    <subcellularLocation>
        <location evidence="1">Cytoplasm</location>
    </subcellularLocation>
</comment>
<dbReference type="GO" id="GO:0009401">
    <property type="term" value="P:phosphoenolpyruvate-dependent sugar phosphotransferase system"/>
    <property type="evidence" value="ECO:0007669"/>
    <property type="project" value="UniProtKB-KW"/>
</dbReference>
<keyword evidence="3" id="KW-0963">Cytoplasm</keyword>
<dbReference type="InterPro" id="IPR051351">
    <property type="entry name" value="Ascorbate-PTS_EIIA_comp"/>
</dbReference>
<accession>A0A1I7CUJ9</accession>
<proteinExistence type="predicted"/>
<organism evidence="8 9">
    <name type="scientific">Kosakonia arachidis</name>
    <dbReference type="NCBI Taxonomy" id="551989"/>
    <lineage>
        <taxon>Bacteria</taxon>
        <taxon>Pseudomonadati</taxon>
        <taxon>Pseudomonadota</taxon>
        <taxon>Gammaproteobacteria</taxon>
        <taxon>Enterobacterales</taxon>
        <taxon>Enterobacteriaceae</taxon>
        <taxon>Kosakonia</taxon>
    </lineage>
</organism>
<evidence type="ECO:0000313" key="8">
    <source>
        <dbReference type="EMBL" id="SFU03105.1"/>
    </source>
</evidence>
<dbReference type="CDD" id="cd00211">
    <property type="entry name" value="PTS_IIA_fru"/>
    <property type="match status" value="1"/>
</dbReference>
<sequence length="164" mass="18069">MLTCIKFAHLIPDKECEVLDQWLNDKTIQVLDSVENWPQALEICARPLLASGMIAPDYVTAIVAQHQKLGPYYVLAPGLAMPHARPEEGAKGLGLSLLKLSRGVDFGAEDADPVDTIIMLAAPDKHSHIEMIAALAELFSSDEDMAQLHRANSLEEIKNIIQRF</sequence>
<dbReference type="AlphaFoldDB" id="A0A1I7CUJ9"/>
<dbReference type="InterPro" id="IPR002178">
    <property type="entry name" value="PTS_EIIA_type-2_dom"/>
</dbReference>
<evidence type="ECO:0000313" key="9">
    <source>
        <dbReference type="Proteomes" id="UP000199187"/>
    </source>
</evidence>
<evidence type="ECO:0000256" key="3">
    <source>
        <dbReference type="ARBA" id="ARBA00022490"/>
    </source>
</evidence>
<dbReference type="Gene3D" id="3.40.930.10">
    <property type="entry name" value="Mannitol-specific EII, Chain A"/>
    <property type="match status" value="1"/>
</dbReference>
<keyword evidence="4" id="KW-0808">Transferase</keyword>